<sequence>CLQLRVPCYDNLLQAFCSNAKLKHDPNTHLVQFITSFVKGQEITMLVETLFTYLSINNEGDKYHTGSYDTSLSRPNDYVGNDMDIH</sequence>
<dbReference type="AlphaFoldDB" id="A0A7J8LNI9"/>
<evidence type="ECO:0000313" key="1">
    <source>
        <dbReference type="EMBL" id="MBA0553998.1"/>
    </source>
</evidence>
<evidence type="ECO:0000313" key="2">
    <source>
        <dbReference type="Proteomes" id="UP000593572"/>
    </source>
</evidence>
<dbReference type="EMBL" id="JABEZX010000004">
    <property type="protein sequence ID" value="MBA0553998.1"/>
    <property type="molecule type" value="Genomic_DNA"/>
</dbReference>
<protein>
    <submittedName>
        <fullName evidence="1">Uncharacterized protein</fullName>
    </submittedName>
</protein>
<accession>A0A7J8LNI9</accession>
<keyword evidence="2" id="KW-1185">Reference proteome</keyword>
<feature type="non-terminal residue" evidence="1">
    <location>
        <position position="86"/>
    </location>
</feature>
<dbReference type="Proteomes" id="UP000593572">
    <property type="component" value="Unassembled WGS sequence"/>
</dbReference>
<proteinExistence type="predicted"/>
<organism evidence="1 2">
    <name type="scientific">Gossypium lobatum</name>
    <dbReference type="NCBI Taxonomy" id="34289"/>
    <lineage>
        <taxon>Eukaryota</taxon>
        <taxon>Viridiplantae</taxon>
        <taxon>Streptophyta</taxon>
        <taxon>Embryophyta</taxon>
        <taxon>Tracheophyta</taxon>
        <taxon>Spermatophyta</taxon>
        <taxon>Magnoliopsida</taxon>
        <taxon>eudicotyledons</taxon>
        <taxon>Gunneridae</taxon>
        <taxon>Pentapetalae</taxon>
        <taxon>rosids</taxon>
        <taxon>malvids</taxon>
        <taxon>Malvales</taxon>
        <taxon>Malvaceae</taxon>
        <taxon>Malvoideae</taxon>
        <taxon>Gossypium</taxon>
    </lineage>
</organism>
<gene>
    <name evidence="1" type="ORF">Golob_013133</name>
</gene>
<reference evidence="1 2" key="1">
    <citation type="journal article" date="2019" name="Genome Biol. Evol.">
        <title>Insights into the evolution of the New World diploid cottons (Gossypium, subgenus Houzingenia) based on genome sequencing.</title>
        <authorList>
            <person name="Grover C.E."/>
            <person name="Arick M.A. 2nd"/>
            <person name="Thrash A."/>
            <person name="Conover J.L."/>
            <person name="Sanders W.S."/>
            <person name="Peterson D.G."/>
            <person name="Frelichowski J.E."/>
            <person name="Scheffler J.A."/>
            <person name="Scheffler B.E."/>
            <person name="Wendel J.F."/>
        </authorList>
    </citation>
    <scope>NUCLEOTIDE SEQUENCE [LARGE SCALE GENOMIC DNA]</scope>
    <source>
        <strain evidence="1">157</strain>
        <tissue evidence="1">Leaf</tissue>
    </source>
</reference>
<name>A0A7J8LNI9_9ROSI</name>
<feature type="non-terminal residue" evidence="1">
    <location>
        <position position="1"/>
    </location>
</feature>
<comment type="caution">
    <text evidence="1">The sequence shown here is derived from an EMBL/GenBank/DDBJ whole genome shotgun (WGS) entry which is preliminary data.</text>
</comment>